<dbReference type="Proteomes" id="UP001139263">
    <property type="component" value="Unassembled WGS sequence"/>
</dbReference>
<evidence type="ECO:0000313" key="7">
    <source>
        <dbReference type="EMBL" id="MCI0182611.1"/>
    </source>
</evidence>
<feature type="transmembrane region" description="Helical" evidence="6">
    <location>
        <begin position="163"/>
        <end position="182"/>
    </location>
</feature>
<keyword evidence="8" id="KW-1185">Reference proteome</keyword>
<protein>
    <submittedName>
        <fullName evidence="7">Lipid II flippase MurJ</fullName>
    </submittedName>
</protein>
<dbReference type="RefSeq" id="WP_241712188.1">
    <property type="nucleotide sequence ID" value="NZ_JALBUF010000001.1"/>
</dbReference>
<name>A0A9X1V6N0_9BACL</name>
<evidence type="ECO:0000313" key="8">
    <source>
        <dbReference type="Proteomes" id="UP001139263"/>
    </source>
</evidence>
<evidence type="ECO:0000256" key="4">
    <source>
        <dbReference type="ARBA" id="ARBA00022989"/>
    </source>
</evidence>
<dbReference type="Pfam" id="PF01943">
    <property type="entry name" value="Polysacc_synt"/>
    <property type="match status" value="1"/>
</dbReference>
<reference evidence="7" key="1">
    <citation type="submission" date="2022-03" db="EMBL/GenBank/DDBJ databases">
        <title>Draft Genome Sequence of Firmicute Strain S0AB, a Heterotrophic Iron/Sulfur-Oxidizing Extreme Acidophile.</title>
        <authorList>
            <person name="Vergara E."/>
            <person name="Pakostova E."/>
            <person name="Johnson D.B."/>
            <person name="Holmes D.S."/>
        </authorList>
    </citation>
    <scope>NUCLEOTIDE SEQUENCE</scope>
    <source>
        <strain evidence="7">S0AB</strain>
    </source>
</reference>
<keyword evidence="5 6" id="KW-0472">Membrane</keyword>
<feature type="transmembrane region" description="Helical" evidence="6">
    <location>
        <begin position="122"/>
        <end position="142"/>
    </location>
</feature>
<feature type="transmembrane region" description="Helical" evidence="6">
    <location>
        <begin position="296"/>
        <end position="315"/>
    </location>
</feature>
<feature type="transmembrane region" description="Helical" evidence="6">
    <location>
        <begin position="496"/>
        <end position="521"/>
    </location>
</feature>
<dbReference type="GO" id="GO:0005886">
    <property type="term" value="C:plasma membrane"/>
    <property type="evidence" value="ECO:0007669"/>
    <property type="project" value="UniProtKB-SubCell"/>
</dbReference>
<sequence length="547" mass="58227">MSSTSSKTFLRGALVLAIAAMISKMLGSVYTVLLQNVIGDSGMGLYQMAYPIYATLLVISTAGFPVAVSKYVSEYTALGDVASAKKIYHVSFALLSVVGFLCAVSLYLSAGFFARISGDPKAIYAIQAIAPALFVVPAMSTMRGYFQGWQMMNPTAVSQVVEQFVRVATILIGAYVVLHFGFGDAFAAAAAAFGAVSGGIAGFLVMAYYFWRYRKKAEDGGSKRFQTKQVTKVHVPLSTVQILKRLLYYAIPVSLGALVIPLTSNVDALTVTNLLKQEGLSQLAATRDFGLLAGRAFKLMMLPAALAGSIGTALMPSVSQANALRQEQDTSTRILLGMRVAILFSLPAAVGLFILGKPIDIALFQNSAGYHSIEILGAATFFSSVQIALAASLQGLGAVYIPLRSLLVGTILKVALNFLLVPHFGIDGAAIATTVSYTVAAAMNFMSLRRLVGPSISMTKMLWKPAFATFVMGAFTFAVYRQWDHLGLSVDPRIDAFLVTAVGVSVGIVVYVFMLVVAGSVTATELSAMPKVGVPLVRFFRRMGMIA</sequence>
<feature type="transmembrane region" description="Helical" evidence="6">
    <location>
        <begin position="430"/>
        <end position="449"/>
    </location>
</feature>
<comment type="caution">
    <text evidence="7">The sequence shown here is derived from an EMBL/GenBank/DDBJ whole genome shotgun (WGS) entry which is preliminary data.</text>
</comment>
<dbReference type="InterPro" id="IPR002797">
    <property type="entry name" value="Polysacc_synth"/>
</dbReference>
<feature type="transmembrane region" description="Helical" evidence="6">
    <location>
        <begin position="92"/>
        <end position="116"/>
    </location>
</feature>
<dbReference type="PANTHER" id="PTHR30250:SF21">
    <property type="entry name" value="LIPID II FLIPPASE MURJ"/>
    <property type="match status" value="1"/>
</dbReference>
<keyword evidence="4 6" id="KW-1133">Transmembrane helix</keyword>
<dbReference type="InterPro" id="IPR024923">
    <property type="entry name" value="PG_synth_SpoVB"/>
</dbReference>
<proteinExistence type="predicted"/>
<accession>A0A9X1V6N0</accession>
<feature type="transmembrane region" description="Helical" evidence="6">
    <location>
        <begin position="52"/>
        <end position="72"/>
    </location>
</feature>
<feature type="transmembrane region" description="Helical" evidence="6">
    <location>
        <begin position="246"/>
        <end position="264"/>
    </location>
</feature>
<dbReference type="EMBL" id="JALBUF010000001">
    <property type="protein sequence ID" value="MCI0182611.1"/>
    <property type="molecule type" value="Genomic_DNA"/>
</dbReference>
<gene>
    <name evidence="7" type="primary">murJ_1</name>
    <name evidence="7" type="ORF">MM817_00876</name>
</gene>
<evidence type="ECO:0000256" key="3">
    <source>
        <dbReference type="ARBA" id="ARBA00022692"/>
    </source>
</evidence>
<feature type="transmembrane region" description="Helical" evidence="6">
    <location>
        <begin position="336"/>
        <end position="355"/>
    </location>
</feature>
<feature type="transmembrane region" description="Helical" evidence="6">
    <location>
        <begin position="188"/>
        <end position="211"/>
    </location>
</feature>
<feature type="transmembrane region" description="Helical" evidence="6">
    <location>
        <begin position="12"/>
        <end position="32"/>
    </location>
</feature>
<evidence type="ECO:0000256" key="2">
    <source>
        <dbReference type="ARBA" id="ARBA00022475"/>
    </source>
</evidence>
<feature type="transmembrane region" description="Helical" evidence="6">
    <location>
        <begin position="405"/>
        <end position="424"/>
    </location>
</feature>
<feature type="transmembrane region" description="Helical" evidence="6">
    <location>
        <begin position="375"/>
        <end position="393"/>
    </location>
</feature>
<dbReference type="CDD" id="cd13124">
    <property type="entry name" value="MATE_SpoVB_like"/>
    <property type="match status" value="1"/>
</dbReference>
<keyword evidence="2" id="KW-1003">Cell membrane</keyword>
<dbReference type="InterPro" id="IPR050833">
    <property type="entry name" value="Poly_Biosynth_Transport"/>
</dbReference>
<evidence type="ECO:0000256" key="6">
    <source>
        <dbReference type="SAM" id="Phobius"/>
    </source>
</evidence>
<evidence type="ECO:0000256" key="1">
    <source>
        <dbReference type="ARBA" id="ARBA00004651"/>
    </source>
</evidence>
<feature type="transmembrane region" description="Helical" evidence="6">
    <location>
        <begin position="461"/>
        <end position="480"/>
    </location>
</feature>
<organism evidence="7 8">
    <name type="scientific">Sulfoacidibacillus ferrooxidans</name>
    <dbReference type="NCBI Taxonomy" id="2005001"/>
    <lineage>
        <taxon>Bacteria</taxon>
        <taxon>Bacillati</taxon>
        <taxon>Bacillota</taxon>
        <taxon>Bacilli</taxon>
        <taxon>Bacillales</taxon>
        <taxon>Alicyclobacillaceae</taxon>
        <taxon>Sulfoacidibacillus</taxon>
    </lineage>
</organism>
<dbReference type="AlphaFoldDB" id="A0A9X1V6N0"/>
<keyword evidence="3 6" id="KW-0812">Transmembrane</keyword>
<evidence type="ECO:0000256" key="5">
    <source>
        <dbReference type="ARBA" id="ARBA00023136"/>
    </source>
</evidence>
<comment type="subcellular location">
    <subcellularLocation>
        <location evidence="1">Cell membrane</location>
        <topology evidence="1">Multi-pass membrane protein</topology>
    </subcellularLocation>
</comment>
<dbReference type="PANTHER" id="PTHR30250">
    <property type="entry name" value="PST FAMILY PREDICTED COLANIC ACID TRANSPORTER"/>
    <property type="match status" value="1"/>
</dbReference>
<dbReference type="PIRSF" id="PIRSF038958">
    <property type="entry name" value="PG_synth_SpoVB"/>
    <property type="match status" value="1"/>
</dbReference>